<protein>
    <submittedName>
        <fullName evidence="2">EAL domain-containing protein</fullName>
    </submittedName>
</protein>
<dbReference type="EMBL" id="JACJFM010000037">
    <property type="protein sequence ID" value="MBB1488857.1"/>
    <property type="molecule type" value="Genomic_DNA"/>
</dbReference>
<comment type="caution">
    <text evidence="2">The sequence shown here is derived from an EMBL/GenBank/DDBJ whole genome shotgun (WGS) entry which is preliminary data.</text>
</comment>
<gene>
    <name evidence="2" type="ORF">H4O21_19795</name>
</gene>
<evidence type="ECO:0000259" key="1">
    <source>
        <dbReference type="SMART" id="SM00052"/>
    </source>
</evidence>
<sequence>MDIANSDTLYQFMQKQFIDTVLDIRKNTEWQIEKRNNPHQLEWDRYTSCLENLEQLSCHDSELSTFLQKISSCTNHSQLSPEILLQDWFSYYACLLQCYDQLNTSPMFKRFRINRYEMLTRFEEWIIQYQELTSISNVKPDETLLAWPAFIEHFHIRKLMKYLAAFWVQWQGMKASDAKKILTMLGLRTKASIEELNNITLPYPPGFNPVSTIKVQSFTGQNKQDNQVLILFQPVFCNRKGLLQHCEAFIRPNRQKPASVTSVSHINSAMKILAERLPHTDIPVAISIAASALADSELKKQLDQIACQPDLCSKLIIQIDCTSLAEPARYLINTLASLQESGCKLILDNCGINQLPGKEILNLFSYLRPHPHLLHDSKEDLAARLILNELVQYAAQTNLKVIAQHVDSAETEKHQNHLGFDLSQGNWLAEAALHPPASDHFNRAKNTDSALTLALVNA</sequence>
<dbReference type="Proteomes" id="UP000565262">
    <property type="component" value="Unassembled WGS sequence"/>
</dbReference>
<dbReference type="PANTHER" id="PTHR33121:SF70">
    <property type="entry name" value="SIGNALING PROTEIN YKOW"/>
    <property type="match status" value="1"/>
</dbReference>
<evidence type="ECO:0000313" key="3">
    <source>
        <dbReference type="Proteomes" id="UP000565262"/>
    </source>
</evidence>
<dbReference type="InterPro" id="IPR050706">
    <property type="entry name" value="Cyclic-di-GMP_PDE-like"/>
</dbReference>
<organism evidence="2 3">
    <name type="scientific">Oceanospirillum sediminis</name>
    <dbReference type="NCBI Taxonomy" id="2760088"/>
    <lineage>
        <taxon>Bacteria</taxon>
        <taxon>Pseudomonadati</taxon>
        <taxon>Pseudomonadota</taxon>
        <taxon>Gammaproteobacteria</taxon>
        <taxon>Oceanospirillales</taxon>
        <taxon>Oceanospirillaceae</taxon>
        <taxon>Oceanospirillum</taxon>
    </lineage>
</organism>
<dbReference type="SUPFAM" id="SSF141868">
    <property type="entry name" value="EAL domain-like"/>
    <property type="match status" value="1"/>
</dbReference>
<dbReference type="SMART" id="SM00052">
    <property type="entry name" value="EAL"/>
    <property type="match status" value="1"/>
</dbReference>
<dbReference type="GO" id="GO:0071111">
    <property type="term" value="F:cyclic-guanylate-specific phosphodiesterase activity"/>
    <property type="evidence" value="ECO:0007669"/>
    <property type="project" value="InterPro"/>
</dbReference>
<dbReference type="Pfam" id="PF00563">
    <property type="entry name" value="EAL"/>
    <property type="match status" value="1"/>
</dbReference>
<dbReference type="InterPro" id="IPR001633">
    <property type="entry name" value="EAL_dom"/>
</dbReference>
<dbReference type="Gene3D" id="3.20.20.450">
    <property type="entry name" value="EAL domain"/>
    <property type="match status" value="1"/>
</dbReference>
<reference evidence="2 3" key="1">
    <citation type="submission" date="2020-08" db="EMBL/GenBank/DDBJ databases">
        <title>Oceanospirillum sp. nov. isolated from marine sediment.</title>
        <authorList>
            <person name="Ji X."/>
        </authorList>
    </citation>
    <scope>NUCLEOTIDE SEQUENCE [LARGE SCALE GENOMIC DNA]</scope>
    <source>
        <strain evidence="2 3">D5</strain>
    </source>
</reference>
<keyword evidence="3" id="KW-1185">Reference proteome</keyword>
<feature type="domain" description="EAL" evidence="1">
    <location>
        <begin position="209"/>
        <end position="439"/>
    </location>
</feature>
<dbReference type="RefSeq" id="WP_182810629.1">
    <property type="nucleotide sequence ID" value="NZ_JACJFM010000037.1"/>
</dbReference>
<accession>A0A839IWV7</accession>
<dbReference type="PANTHER" id="PTHR33121">
    <property type="entry name" value="CYCLIC DI-GMP PHOSPHODIESTERASE PDEF"/>
    <property type="match status" value="1"/>
</dbReference>
<dbReference type="AlphaFoldDB" id="A0A839IWV7"/>
<dbReference type="InterPro" id="IPR035919">
    <property type="entry name" value="EAL_sf"/>
</dbReference>
<proteinExistence type="predicted"/>
<name>A0A839IWV7_9GAMM</name>
<evidence type="ECO:0000313" key="2">
    <source>
        <dbReference type="EMBL" id="MBB1488857.1"/>
    </source>
</evidence>